<feature type="region of interest" description="Disordered" evidence="12">
    <location>
        <begin position="427"/>
        <end position="475"/>
    </location>
</feature>
<keyword evidence="8" id="KW-0833">Ubl conjugation pathway</keyword>
<dbReference type="SUPFAM" id="SSF57850">
    <property type="entry name" value="RING/U-box"/>
    <property type="match status" value="1"/>
</dbReference>
<dbReference type="GO" id="GO:0031491">
    <property type="term" value="F:nucleosome binding"/>
    <property type="evidence" value="ECO:0007669"/>
    <property type="project" value="TreeGrafter"/>
</dbReference>
<dbReference type="Proteomes" id="UP000294530">
    <property type="component" value="Unassembled WGS sequence"/>
</dbReference>
<evidence type="ECO:0000256" key="9">
    <source>
        <dbReference type="ARBA" id="ARBA00022833"/>
    </source>
</evidence>
<feature type="compositionally biased region" description="Acidic residues" evidence="12">
    <location>
        <begin position="33"/>
        <end position="43"/>
    </location>
</feature>
<dbReference type="GO" id="GO:0061630">
    <property type="term" value="F:ubiquitin protein ligase activity"/>
    <property type="evidence" value="ECO:0007669"/>
    <property type="project" value="UniProtKB-EC"/>
</dbReference>
<keyword evidence="7 11" id="KW-0863">Zinc-finger</keyword>
<gene>
    <name evidence="14" type="ORF">CCR75_002687</name>
</gene>
<dbReference type="PANTHER" id="PTHR23328">
    <property type="entry name" value="RING-TYPE DOMAIN-CONTAINING PROTEIN"/>
    <property type="match status" value="1"/>
</dbReference>
<evidence type="ECO:0000256" key="7">
    <source>
        <dbReference type="ARBA" id="ARBA00022771"/>
    </source>
</evidence>
<dbReference type="GO" id="GO:0006302">
    <property type="term" value="P:double-strand break repair"/>
    <property type="evidence" value="ECO:0007669"/>
    <property type="project" value="TreeGrafter"/>
</dbReference>
<evidence type="ECO:0000256" key="3">
    <source>
        <dbReference type="ARBA" id="ARBA00012483"/>
    </source>
</evidence>
<feature type="domain" description="RING-type" evidence="13">
    <location>
        <begin position="129"/>
        <end position="171"/>
    </location>
</feature>
<dbReference type="InterPro" id="IPR001841">
    <property type="entry name" value="Znf_RING"/>
</dbReference>
<feature type="compositionally biased region" description="Basic and acidic residues" evidence="12">
    <location>
        <begin position="44"/>
        <end position="56"/>
    </location>
</feature>
<dbReference type="PROSITE" id="PS50089">
    <property type="entry name" value="ZF_RING_2"/>
    <property type="match status" value="1"/>
</dbReference>
<keyword evidence="6" id="KW-0227">DNA damage</keyword>
<dbReference type="SMART" id="SM00184">
    <property type="entry name" value="RING"/>
    <property type="match status" value="1"/>
</dbReference>
<feature type="region of interest" description="Disordered" evidence="12">
    <location>
        <begin position="1"/>
        <end position="85"/>
    </location>
</feature>
<evidence type="ECO:0000259" key="13">
    <source>
        <dbReference type="PROSITE" id="PS50089"/>
    </source>
</evidence>
<keyword evidence="5" id="KW-0479">Metal-binding</keyword>
<comment type="subcellular location">
    <subcellularLocation>
        <location evidence="2">Nucleus</location>
    </subcellularLocation>
</comment>
<name>A0A976IGU3_BRELC</name>
<dbReference type="GeneID" id="94346455"/>
<proteinExistence type="predicted"/>
<evidence type="ECO:0000256" key="10">
    <source>
        <dbReference type="ARBA" id="ARBA00023242"/>
    </source>
</evidence>
<keyword evidence="15" id="KW-1185">Reference proteome</keyword>
<sequence length="677" mass="76562">MDVRKECHNAEGEAPAEKASFSDIAESKTQLDEVVDLDEENDYEEKKDKKDVHNTNESEDEMQFISNDDTSIDNQDNKSNITKENDVIQNSVLTRNPLISSGQSSANTDAVMAANGYITPATLEAELQCIICQYTMFKPISAICGHSFCRVCLLNSILSRPMEEMQCPICRCDIMAQFSPNGSVTSFFSINVTLWNLVQLLIPSMAARISTHQITEEDAFQQQVDHFKAQWSIVVLEKSAAQYHRDNDDTTRLMHDEFPVLKTDETQDGHLHVSRTIVLDTTDENEDGYIHMRVGLAIVDFPNVFKVCTEHQMCSINVLKMEEDEEMADGMPFFMNEDGDDDVLVCSSYFNELCLSVWDEAETCVLTRTRGAQCGVVTFPGLRLDVPEGIYTFRFCDNLYGLKLSITTQLRDPYDVTSNFIHDAVPSHRHGYRSSDSDDDDDDDNASDDSFIVNDLSESEHPIGQFSDDDNASDDSIIVNDLSESEHPIGQFSDDENDGQWHSHCDNEQPRQRQLERSEREAQTVDECKHSSDEEGARMRVDDGFDEREDVEIRRPCRRNVRVLDDSMGFSDRDSEEDVGSRKTIRAIEDDSNDEGPSSWRGGTTRIVDSDNEVCEEIGRNAIEGVNEDEMEKAVGSEESQLWCEEDGARPRKRVCPPMRLVEGESEEENDSRGGRL</sequence>
<keyword evidence="9" id="KW-0862">Zinc</keyword>
<evidence type="ECO:0000256" key="5">
    <source>
        <dbReference type="ARBA" id="ARBA00022723"/>
    </source>
</evidence>
<dbReference type="GO" id="GO:0035861">
    <property type="term" value="C:site of double-strand break"/>
    <property type="evidence" value="ECO:0007669"/>
    <property type="project" value="TreeGrafter"/>
</dbReference>
<evidence type="ECO:0000256" key="12">
    <source>
        <dbReference type="SAM" id="MobiDB-lite"/>
    </source>
</evidence>
<dbReference type="GO" id="GO:0008270">
    <property type="term" value="F:zinc ion binding"/>
    <property type="evidence" value="ECO:0007669"/>
    <property type="project" value="UniProtKB-KW"/>
</dbReference>
<dbReference type="RefSeq" id="XP_067820840.1">
    <property type="nucleotide sequence ID" value="XM_067960784.1"/>
</dbReference>
<dbReference type="InterPro" id="IPR013083">
    <property type="entry name" value="Znf_RING/FYVE/PHD"/>
</dbReference>
<comment type="caution">
    <text evidence="14">The sequence shown here is derived from an EMBL/GenBank/DDBJ whole genome shotgun (WGS) entry which is preliminary data.</text>
</comment>
<dbReference type="InterPro" id="IPR017907">
    <property type="entry name" value="Znf_RING_CS"/>
</dbReference>
<evidence type="ECO:0000256" key="1">
    <source>
        <dbReference type="ARBA" id="ARBA00000900"/>
    </source>
</evidence>
<evidence type="ECO:0000256" key="4">
    <source>
        <dbReference type="ARBA" id="ARBA00022679"/>
    </source>
</evidence>
<feature type="region of interest" description="Disordered" evidence="12">
    <location>
        <begin position="487"/>
        <end position="542"/>
    </location>
</feature>
<evidence type="ECO:0000313" key="15">
    <source>
        <dbReference type="Proteomes" id="UP000294530"/>
    </source>
</evidence>
<dbReference type="InterPro" id="IPR018957">
    <property type="entry name" value="Znf_C3HC4_RING-type"/>
</dbReference>
<dbReference type="AlphaFoldDB" id="A0A976IGU3"/>
<keyword evidence="4" id="KW-0808">Transferase</keyword>
<reference evidence="14 15" key="1">
    <citation type="journal article" date="2021" name="Genome Biol.">
        <title>AFLAP: assembly-free linkage analysis pipeline using k-mers from genome sequencing data.</title>
        <authorList>
            <person name="Fletcher K."/>
            <person name="Zhang L."/>
            <person name="Gil J."/>
            <person name="Han R."/>
            <person name="Cavanaugh K."/>
            <person name="Michelmore R."/>
        </authorList>
    </citation>
    <scope>NUCLEOTIDE SEQUENCE [LARGE SCALE GENOMIC DNA]</scope>
    <source>
        <strain evidence="14 15">SF5</strain>
    </source>
</reference>
<dbReference type="GO" id="GO:0005634">
    <property type="term" value="C:nucleus"/>
    <property type="evidence" value="ECO:0007669"/>
    <property type="project" value="UniProtKB-SubCell"/>
</dbReference>
<dbReference type="InterPro" id="IPR051657">
    <property type="entry name" value="RNF168/RNF169_E3_ubiq-ligase"/>
</dbReference>
<comment type="catalytic activity">
    <reaction evidence="1">
        <text>S-ubiquitinyl-[E2 ubiquitin-conjugating enzyme]-L-cysteine + [acceptor protein]-L-lysine = [E2 ubiquitin-conjugating enzyme]-L-cysteine + N(6)-ubiquitinyl-[acceptor protein]-L-lysine.</text>
        <dbReference type="EC" id="2.3.2.27"/>
    </reaction>
</comment>
<dbReference type="EC" id="2.3.2.27" evidence="3"/>
<feature type="region of interest" description="Disordered" evidence="12">
    <location>
        <begin position="653"/>
        <end position="677"/>
    </location>
</feature>
<evidence type="ECO:0000256" key="6">
    <source>
        <dbReference type="ARBA" id="ARBA00022763"/>
    </source>
</evidence>
<organism evidence="14 15">
    <name type="scientific">Bremia lactucae</name>
    <name type="common">Lettuce downy mildew</name>
    <dbReference type="NCBI Taxonomy" id="4779"/>
    <lineage>
        <taxon>Eukaryota</taxon>
        <taxon>Sar</taxon>
        <taxon>Stramenopiles</taxon>
        <taxon>Oomycota</taxon>
        <taxon>Peronosporomycetes</taxon>
        <taxon>Peronosporales</taxon>
        <taxon>Peronosporaceae</taxon>
        <taxon>Bremia</taxon>
    </lineage>
</organism>
<protein>
    <recommendedName>
        <fullName evidence="3">RING-type E3 ubiquitin transferase</fullName>
        <ecNumber evidence="3">2.3.2.27</ecNumber>
    </recommendedName>
</protein>
<dbReference type="Pfam" id="PF00097">
    <property type="entry name" value="zf-C3HC4"/>
    <property type="match status" value="1"/>
</dbReference>
<evidence type="ECO:0000313" key="14">
    <source>
        <dbReference type="EMBL" id="TDH71341.1"/>
    </source>
</evidence>
<dbReference type="PROSITE" id="PS00518">
    <property type="entry name" value="ZF_RING_1"/>
    <property type="match status" value="1"/>
</dbReference>
<evidence type="ECO:0000256" key="2">
    <source>
        <dbReference type="ARBA" id="ARBA00004123"/>
    </source>
</evidence>
<accession>A0A976IGU3</accession>
<feature type="compositionally biased region" description="Basic and acidic residues" evidence="12">
    <location>
        <begin position="1"/>
        <end position="11"/>
    </location>
</feature>
<evidence type="ECO:0000256" key="11">
    <source>
        <dbReference type="PROSITE-ProRule" id="PRU00175"/>
    </source>
</evidence>
<feature type="compositionally biased region" description="Acidic residues" evidence="12">
    <location>
        <begin position="437"/>
        <end position="447"/>
    </location>
</feature>
<dbReference type="KEGG" id="blac:94346455"/>
<dbReference type="Gene3D" id="3.30.40.10">
    <property type="entry name" value="Zinc/RING finger domain, C3HC4 (zinc finger)"/>
    <property type="match status" value="1"/>
</dbReference>
<feature type="region of interest" description="Disordered" evidence="12">
    <location>
        <begin position="570"/>
        <end position="606"/>
    </location>
</feature>
<feature type="compositionally biased region" description="Polar residues" evidence="12">
    <location>
        <begin position="64"/>
        <end position="80"/>
    </location>
</feature>
<dbReference type="PANTHER" id="PTHR23328:SF0">
    <property type="entry name" value="RING-TYPE DOMAIN-CONTAINING PROTEIN"/>
    <property type="match status" value="1"/>
</dbReference>
<feature type="compositionally biased region" description="Basic and acidic residues" evidence="12">
    <location>
        <begin position="499"/>
        <end position="542"/>
    </location>
</feature>
<keyword evidence="10" id="KW-0539">Nucleus</keyword>
<dbReference type="EMBL" id="SHOA02000004">
    <property type="protein sequence ID" value="TDH71341.1"/>
    <property type="molecule type" value="Genomic_DNA"/>
</dbReference>
<dbReference type="OrthoDB" id="6105938at2759"/>
<evidence type="ECO:0000256" key="8">
    <source>
        <dbReference type="ARBA" id="ARBA00022786"/>
    </source>
</evidence>